<gene>
    <name evidence="5" type="primary">argD</name>
    <name evidence="6" type="ORF">KHA97_03390</name>
</gene>
<dbReference type="EC" id="2.6.1.11" evidence="5"/>
<dbReference type="GO" id="GO:0042802">
    <property type="term" value="F:identical protein binding"/>
    <property type="evidence" value="ECO:0007669"/>
    <property type="project" value="TreeGrafter"/>
</dbReference>
<feature type="binding site" evidence="5">
    <location>
        <begin position="207"/>
        <end position="210"/>
    </location>
    <ligand>
        <name>pyridoxal 5'-phosphate</name>
        <dbReference type="ChEBI" id="CHEBI:597326"/>
    </ligand>
</feature>
<dbReference type="Gene3D" id="3.40.640.10">
    <property type="entry name" value="Type I PLP-dependent aspartate aminotransferase-like (Major domain)"/>
    <property type="match status" value="1"/>
</dbReference>
<keyword evidence="7" id="KW-1185">Reference proteome</keyword>
<comment type="cofactor">
    <cofactor evidence="5">
        <name>pyridoxal 5'-phosphate</name>
        <dbReference type="ChEBI" id="CHEBI:597326"/>
    </cofactor>
    <text evidence="5">Binds 1 pyridoxal phosphate per subunit.</text>
</comment>
<feature type="modified residue" description="N6-(pyridoxal phosphate)lysine" evidence="5">
    <location>
        <position position="236"/>
    </location>
</feature>
<dbReference type="PANTHER" id="PTHR11986:SF79">
    <property type="entry name" value="ACETYLORNITHINE AMINOTRANSFERASE, MITOCHONDRIAL"/>
    <property type="match status" value="1"/>
</dbReference>
<dbReference type="HAMAP" id="MF_01107">
    <property type="entry name" value="ArgD_aminotrans_3"/>
    <property type="match status" value="1"/>
</dbReference>
<reference evidence="6 7" key="1">
    <citation type="submission" date="2021-05" db="EMBL/GenBank/DDBJ databases">
        <title>Novel Bacillus species.</title>
        <authorList>
            <person name="Liu G."/>
        </authorList>
    </citation>
    <scope>NUCLEOTIDE SEQUENCE [LARGE SCALE GENOMIC DNA]</scope>
    <source>
        <strain evidence="7">FJAT-49780</strain>
    </source>
</reference>
<dbReference type="NCBIfam" id="TIGR00707">
    <property type="entry name" value="argD"/>
    <property type="match status" value="1"/>
</dbReference>
<dbReference type="PIRSF" id="PIRSF000521">
    <property type="entry name" value="Transaminase_4ab_Lys_Orn"/>
    <property type="match status" value="1"/>
</dbReference>
<protein>
    <recommendedName>
        <fullName evidence="5">Acetylornithine aminotransferase</fullName>
        <shortName evidence="5">ACOAT</shortName>
        <ecNumber evidence="5">2.6.1.11</ecNumber>
    </recommendedName>
</protein>
<dbReference type="InterPro" id="IPR015424">
    <property type="entry name" value="PyrdxlP-dep_Trfase"/>
</dbReference>
<dbReference type="Pfam" id="PF00202">
    <property type="entry name" value="Aminotran_3"/>
    <property type="match status" value="1"/>
</dbReference>
<evidence type="ECO:0000256" key="1">
    <source>
        <dbReference type="ARBA" id="ARBA00022576"/>
    </source>
</evidence>
<dbReference type="InterPro" id="IPR049704">
    <property type="entry name" value="Aminotrans_3_PPA_site"/>
</dbReference>
<keyword evidence="3 5" id="KW-0808">Transferase</keyword>
<dbReference type="SUPFAM" id="SSF53383">
    <property type="entry name" value="PLP-dependent transferases"/>
    <property type="match status" value="1"/>
</dbReference>
<dbReference type="PROSITE" id="PS00600">
    <property type="entry name" value="AA_TRANSFER_CLASS_3"/>
    <property type="match status" value="1"/>
</dbReference>
<feature type="binding site" evidence="5">
    <location>
        <begin position="95"/>
        <end position="96"/>
    </location>
    <ligand>
        <name>pyridoxal 5'-phosphate</name>
        <dbReference type="ChEBI" id="CHEBI:597326"/>
    </ligand>
</feature>
<comment type="similarity">
    <text evidence="5">Belongs to the class-III pyridoxal-phosphate-dependent aminotransferase family. ArgD subfamily.</text>
</comment>
<dbReference type="Proteomes" id="UP000681414">
    <property type="component" value="Unassembled WGS sequence"/>
</dbReference>
<dbReference type="EMBL" id="JAGYPG010000001">
    <property type="protein sequence ID" value="MBS4194122.1"/>
    <property type="molecule type" value="Genomic_DNA"/>
</dbReference>
<sequence>MTHLFENYARWDVEIVSGSGCKVVDSNGREYLDFTSGIGVCNLGHCHPAVVESTTNQLHKIWHTSNLFKSSLQEKVAEKLSSNSIEGSVFFCNSGAEANEAAIKLARKFTGKSKIITFLQSFHGRTFATMAATGQDKVKQGFGSMLETFVHLPFNDVNELKKEMDNETAAVMLEVVQGEGGVHIANEEFLTTVEQLCKEYGAILIIDEVQTGIGRTGKPFAYQHYNLSPDIITSAKGLGNGFPTGAMIGKDYLKTAFNPGSHGSTFGGNPLAMSAANATLNLIFEDEFLNEVTEKSDYFASKLDEILSSLENFKGIRHKGLMFGVEFSNEVGSMVSLLRENGLLALVAGPNVMRFLPPLTVTYEEMDAVLAIIEGTLLNTKTVTC</sequence>
<feature type="binding site" evidence="5">
    <location>
        <position position="265"/>
    </location>
    <ligand>
        <name>pyridoxal 5'-phosphate</name>
        <dbReference type="ChEBI" id="CHEBI:597326"/>
    </ligand>
</feature>
<keyword evidence="5" id="KW-0963">Cytoplasm</keyword>
<organism evidence="6 7">
    <name type="scientific">Lederbergia citri</name>
    <dbReference type="NCBI Taxonomy" id="2833580"/>
    <lineage>
        <taxon>Bacteria</taxon>
        <taxon>Bacillati</taxon>
        <taxon>Bacillota</taxon>
        <taxon>Bacilli</taxon>
        <taxon>Bacillales</taxon>
        <taxon>Bacillaceae</taxon>
        <taxon>Lederbergia</taxon>
    </lineage>
</organism>
<feature type="binding site" evidence="5">
    <location>
        <position position="264"/>
    </location>
    <ligand>
        <name>N(2)-acetyl-L-ornithine</name>
        <dbReference type="ChEBI" id="CHEBI:57805"/>
    </ligand>
</feature>
<comment type="miscellaneous">
    <text evidence="5">May also have succinyldiaminopimelate aminotransferase activity, thus carrying out the corresponding step in lysine biosynthesis.</text>
</comment>
<proteinExistence type="inferred from homology"/>
<feature type="binding site" evidence="5">
    <location>
        <position position="125"/>
    </location>
    <ligand>
        <name>N(2)-acetyl-L-ornithine</name>
        <dbReference type="ChEBI" id="CHEBI:57805"/>
    </ligand>
</feature>
<dbReference type="FunFam" id="3.40.640.10:FF:000004">
    <property type="entry name" value="Acetylornithine aminotransferase"/>
    <property type="match status" value="1"/>
</dbReference>
<dbReference type="InterPro" id="IPR005814">
    <property type="entry name" value="Aminotrans_3"/>
</dbReference>
<evidence type="ECO:0000256" key="4">
    <source>
        <dbReference type="ARBA" id="ARBA00022898"/>
    </source>
</evidence>
<dbReference type="GO" id="GO:0005737">
    <property type="term" value="C:cytoplasm"/>
    <property type="evidence" value="ECO:0007669"/>
    <property type="project" value="UniProtKB-SubCell"/>
</dbReference>
<dbReference type="InterPro" id="IPR015421">
    <property type="entry name" value="PyrdxlP-dep_Trfase_major"/>
</dbReference>
<evidence type="ECO:0000256" key="3">
    <source>
        <dbReference type="ARBA" id="ARBA00022679"/>
    </source>
</evidence>
<keyword evidence="4 5" id="KW-0663">Pyridoxal phosphate</keyword>
<dbReference type="NCBIfam" id="NF002325">
    <property type="entry name" value="PRK01278.1"/>
    <property type="match status" value="1"/>
</dbReference>
<evidence type="ECO:0000313" key="6">
    <source>
        <dbReference type="EMBL" id="MBS4194122.1"/>
    </source>
</evidence>
<dbReference type="NCBIfam" id="NF002797">
    <property type="entry name" value="PRK02936.1"/>
    <property type="match status" value="1"/>
</dbReference>
<keyword evidence="1 5" id="KW-0032">Aminotransferase</keyword>
<feature type="binding site" evidence="5">
    <location>
        <position position="122"/>
    </location>
    <ligand>
        <name>pyridoxal 5'-phosphate</name>
        <dbReference type="ChEBI" id="CHEBI:597326"/>
    </ligand>
</feature>
<dbReference type="PANTHER" id="PTHR11986">
    <property type="entry name" value="AMINOTRANSFERASE CLASS III"/>
    <property type="match status" value="1"/>
</dbReference>
<comment type="subcellular location">
    <subcellularLocation>
        <location evidence="5">Cytoplasm</location>
    </subcellularLocation>
</comment>
<dbReference type="Gene3D" id="3.90.1150.10">
    <property type="entry name" value="Aspartate Aminotransferase, domain 1"/>
    <property type="match status" value="1"/>
</dbReference>
<dbReference type="GO" id="GO:0003992">
    <property type="term" value="F:N2-acetyl-L-ornithine:2-oxoglutarate 5-aminotransferase activity"/>
    <property type="evidence" value="ECO:0007669"/>
    <property type="project" value="UniProtKB-UniRule"/>
</dbReference>
<evidence type="ECO:0000256" key="2">
    <source>
        <dbReference type="ARBA" id="ARBA00022605"/>
    </source>
</evidence>
<comment type="pathway">
    <text evidence="5">Amino-acid biosynthesis; L-arginine biosynthesis; N(2)-acetyl-L-ornithine from L-glutamate: step 4/4.</text>
</comment>
<name>A0A942TD81_9BACI</name>
<dbReference type="GO" id="GO:0006526">
    <property type="term" value="P:L-arginine biosynthetic process"/>
    <property type="evidence" value="ECO:0007669"/>
    <property type="project" value="UniProtKB-UniRule"/>
</dbReference>
<dbReference type="InterPro" id="IPR015422">
    <property type="entry name" value="PyrdxlP-dep_Trfase_small"/>
</dbReference>
<dbReference type="GO" id="GO:0030170">
    <property type="term" value="F:pyridoxal phosphate binding"/>
    <property type="evidence" value="ECO:0007669"/>
    <property type="project" value="InterPro"/>
</dbReference>
<dbReference type="CDD" id="cd00610">
    <property type="entry name" value="OAT_like"/>
    <property type="match status" value="1"/>
</dbReference>
<dbReference type="AlphaFoldDB" id="A0A942TD81"/>
<dbReference type="RefSeq" id="WP_213123337.1">
    <property type="nucleotide sequence ID" value="NZ_JAGYPG010000001.1"/>
</dbReference>
<dbReference type="InterPro" id="IPR004636">
    <property type="entry name" value="AcOrn/SuccOrn_fam"/>
</dbReference>
<dbReference type="InterPro" id="IPR050103">
    <property type="entry name" value="Class-III_PLP-dep_AT"/>
</dbReference>
<comment type="caution">
    <text evidence="6">The sequence shown here is derived from an EMBL/GenBank/DDBJ whole genome shotgun (WGS) entry which is preliminary data.</text>
</comment>
<keyword evidence="5" id="KW-0055">Arginine biosynthesis</keyword>
<evidence type="ECO:0000256" key="5">
    <source>
        <dbReference type="HAMAP-Rule" id="MF_01107"/>
    </source>
</evidence>
<keyword evidence="2 5" id="KW-0028">Amino-acid biosynthesis</keyword>
<comment type="subunit">
    <text evidence="5">Homodimer.</text>
</comment>
<evidence type="ECO:0000313" key="7">
    <source>
        <dbReference type="Proteomes" id="UP000681414"/>
    </source>
</evidence>
<comment type="catalytic activity">
    <reaction evidence="5">
        <text>N(2)-acetyl-L-ornithine + 2-oxoglutarate = N-acetyl-L-glutamate 5-semialdehyde + L-glutamate</text>
        <dbReference type="Rhea" id="RHEA:18049"/>
        <dbReference type="ChEBI" id="CHEBI:16810"/>
        <dbReference type="ChEBI" id="CHEBI:29123"/>
        <dbReference type="ChEBI" id="CHEBI:29985"/>
        <dbReference type="ChEBI" id="CHEBI:57805"/>
        <dbReference type="EC" id="2.6.1.11"/>
    </reaction>
</comment>
<accession>A0A942TD81</accession>